<dbReference type="Gene3D" id="3.10.50.40">
    <property type="match status" value="1"/>
</dbReference>
<evidence type="ECO:0000256" key="7">
    <source>
        <dbReference type="ARBA" id="ARBA00031484"/>
    </source>
</evidence>
<comment type="similarity">
    <text evidence="2">Belongs to the PpiC/parvulin rotamase family.</text>
</comment>
<proteinExistence type="inferred from homology"/>
<evidence type="ECO:0000256" key="8">
    <source>
        <dbReference type="PROSITE-ProRule" id="PRU00278"/>
    </source>
</evidence>
<dbReference type="InterPro" id="IPR050245">
    <property type="entry name" value="PrsA_foldase"/>
</dbReference>
<evidence type="ECO:0000256" key="4">
    <source>
        <dbReference type="ARBA" id="ARBA00018370"/>
    </source>
</evidence>
<dbReference type="EC" id="5.2.1.8" evidence="3"/>
<comment type="caution">
    <text evidence="12">The sequence shown here is derived from an EMBL/GenBank/DDBJ whole genome shotgun (WGS) entry which is preliminary data.</text>
</comment>
<feature type="signal peptide" evidence="10">
    <location>
        <begin position="1"/>
        <end position="25"/>
    </location>
</feature>
<gene>
    <name evidence="12" type="ORF">BSZ19_29455</name>
</gene>
<organism evidence="12 13">
    <name type="scientific">Bradyrhizobium japonicum</name>
    <dbReference type="NCBI Taxonomy" id="375"/>
    <lineage>
        <taxon>Bacteria</taxon>
        <taxon>Pseudomonadati</taxon>
        <taxon>Pseudomonadota</taxon>
        <taxon>Alphaproteobacteria</taxon>
        <taxon>Hyphomicrobiales</taxon>
        <taxon>Nitrobacteraceae</taxon>
        <taxon>Bradyrhizobium</taxon>
    </lineage>
</organism>
<dbReference type="PANTHER" id="PTHR47245">
    <property type="entry name" value="PEPTIDYLPROLYL ISOMERASE"/>
    <property type="match status" value="1"/>
</dbReference>
<keyword evidence="5 8" id="KW-0697">Rotamase</keyword>
<evidence type="ECO:0000313" key="13">
    <source>
        <dbReference type="Proteomes" id="UP000193335"/>
    </source>
</evidence>
<dbReference type="AlphaFoldDB" id="A0A1Y2JI75"/>
<evidence type="ECO:0000259" key="11">
    <source>
        <dbReference type="PROSITE" id="PS50198"/>
    </source>
</evidence>
<evidence type="ECO:0000256" key="2">
    <source>
        <dbReference type="ARBA" id="ARBA00007656"/>
    </source>
</evidence>
<dbReference type="GO" id="GO:0003755">
    <property type="term" value="F:peptidyl-prolyl cis-trans isomerase activity"/>
    <property type="evidence" value="ECO:0007669"/>
    <property type="project" value="UniProtKB-KW"/>
</dbReference>
<dbReference type="RefSeq" id="WP_085402781.1">
    <property type="nucleotide sequence ID" value="NZ_NAFL01000268.1"/>
</dbReference>
<sequence length="346" mass="37158">MTRNVFKLLLLAGTLHAAASSSALAQTRNPPQPAVPRATPAPAAPAAVQPGPSTQDTTAVKGGEIIARVGDSDVTAEEVRATIQLLDARQQAAMARDPALLSQTVRAILANRLVLKEAAAKKWDQQPAVVTQLARARDTLIVESYLQSVTALGDSYPSEADIKSVYEANASAFLVPRRFRLAQIVVNLAKDADKAAEDTARKKLDDIVRKIKQPGAEFGPIAKASSDDAATAGREGEIGWVAEPDMRSEIRGQVTGLPKSGIADPIRLEDGWHVLKLLDTEASHTRPLADVRDALVQRMRAERIEANRRAYVAELLKQTPPVVNEIALSRLIEPKPDAKPDAAPSR</sequence>
<feature type="compositionally biased region" description="Low complexity" evidence="9">
    <location>
        <begin position="35"/>
        <end position="52"/>
    </location>
</feature>
<accession>A0A1Y2JI75</accession>
<keyword evidence="10" id="KW-0732">Signal</keyword>
<dbReference type="Pfam" id="PF13145">
    <property type="entry name" value="Rotamase_2"/>
    <property type="match status" value="1"/>
</dbReference>
<evidence type="ECO:0000256" key="9">
    <source>
        <dbReference type="SAM" id="MobiDB-lite"/>
    </source>
</evidence>
<dbReference type="InterPro" id="IPR000297">
    <property type="entry name" value="PPIase_PpiC"/>
</dbReference>
<dbReference type="SUPFAM" id="SSF109998">
    <property type="entry name" value="Triger factor/SurA peptide-binding domain-like"/>
    <property type="match status" value="1"/>
</dbReference>
<evidence type="ECO:0000256" key="10">
    <source>
        <dbReference type="SAM" id="SignalP"/>
    </source>
</evidence>
<dbReference type="InterPro" id="IPR046357">
    <property type="entry name" value="PPIase_dom_sf"/>
</dbReference>
<keyword evidence="8 12" id="KW-0413">Isomerase</keyword>
<dbReference type="PROSITE" id="PS50198">
    <property type="entry name" value="PPIC_PPIASE_2"/>
    <property type="match status" value="1"/>
</dbReference>
<reference evidence="12 13" key="1">
    <citation type="submission" date="2017-03" db="EMBL/GenBank/DDBJ databases">
        <title>Whole genome sequences of fourteen strains of Bradyrhizobium canariense and one strain of Bradyrhizobium japonicum isolated from Lupinus (Papilionoideae: Genisteae) species in Algeria.</title>
        <authorList>
            <person name="Crovadore J."/>
            <person name="Chekireb D."/>
            <person name="Brachmann A."/>
            <person name="Chablais R."/>
            <person name="Cochard B."/>
            <person name="Lefort F."/>
        </authorList>
    </citation>
    <scope>NUCLEOTIDE SEQUENCE [LARGE SCALE GENOMIC DNA]</scope>
    <source>
        <strain evidence="12 13">UBMA197</strain>
    </source>
</reference>
<dbReference type="InterPro" id="IPR027304">
    <property type="entry name" value="Trigger_fact/SurA_dom_sf"/>
</dbReference>
<evidence type="ECO:0000256" key="5">
    <source>
        <dbReference type="ARBA" id="ARBA00023110"/>
    </source>
</evidence>
<evidence type="ECO:0000256" key="3">
    <source>
        <dbReference type="ARBA" id="ARBA00013194"/>
    </source>
</evidence>
<evidence type="ECO:0000313" key="12">
    <source>
        <dbReference type="EMBL" id="OSJ28910.1"/>
    </source>
</evidence>
<dbReference type="SUPFAM" id="SSF54534">
    <property type="entry name" value="FKBP-like"/>
    <property type="match status" value="1"/>
</dbReference>
<feature type="domain" description="PpiC" evidence="11">
    <location>
        <begin position="176"/>
        <end position="279"/>
    </location>
</feature>
<comment type="catalytic activity">
    <reaction evidence="1">
        <text>[protein]-peptidylproline (omega=180) = [protein]-peptidylproline (omega=0)</text>
        <dbReference type="Rhea" id="RHEA:16237"/>
        <dbReference type="Rhea" id="RHEA-COMP:10747"/>
        <dbReference type="Rhea" id="RHEA-COMP:10748"/>
        <dbReference type="ChEBI" id="CHEBI:83833"/>
        <dbReference type="ChEBI" id="CHEBI:83834"/>
        <dbReference type="EC" id="5.2.1.8"/>
    </reaction>
</comment>
<feature type="region of interest" description="Disordered" evidence="9">
    <location>
        <begin position="22"/>
        <end position="58"/>
    </location>
</feature>
<evidence type="ECO:0000256" key="1">
    <source>
        <dbReference type="ARBA" id="ARBA00000971"/>
    </source>
</evidence>
<feature type="chain" id="PRO_5012169344" description="Parvulin-like PPIase" evidence="10">
    <location>
        <begin position="26"/>
        <end position="346"/>
    </location>
</feature>
<name>A0A1Y2JI75_BRAJP</name>
<dbReference type="PANTHER" id="PTHR47245:SF2">
    <property type="entry name" value="PEPTIDYL-PROLYL CIS-TRANS ISOMERASE HP_0175-RELATED"/>
    <property type="match status" value="1"/>
</dbReference>
<dbReference type="EMBL" id="NAFL01000268">
    <property type="protein sequence ID" value="OSJ28910.1"/>
    <property type="molecule type" value="Genomic_DNA"/>
</dbReference>
<protein>
    <recommendedName>
        <fullName evidence="4">Parvulin-like PPIase</fullName>
        <ecNumber evidence="3">5.2.1.8</ecNumber>
    </recommendedName>
    <alternativeName>
        <fullName evidence="6">Peptidyl-prolyl cis-trans isomerase plp</fullName>
    </alternativeName>
    <alternativeName>
        <fullName evidence="7">Rotamase plp</fullName>
    </alternativeName>
</protein>
<dbReference type="Proteomes" id="UP000193335">
    <property type="component" value="Unassembled WGS sequence"/>
</dbReference>
<evidence type="ECO:0000256" key="6">
    <source>
        <dbReference type="ARBA" id="ARBA00030642"/>
    </source>
</evidence>